<dbReference type="Proteomes" id="UP000475214">
    <property type="component" value="Unassembled WGS sequence"/>
</dbReference>
<dbReference type="RefSeq" id="WP_163743915.1">
    <property type="nucleotide sequence ID" value="NZ_JAAGOA010000026.1"/>
</dbReference>
<keyword evidence="4" id="KW-0597">Phosphoprotein</keyword>
<dbReference type="PANTHER" id="PTHR36203">
    <property type="entry name" value="ASCORBATE-SPECIFIC PTS SYSTEM EIIA COMPONENT"/>
    <property type="match status" value="1"/>
</dbReference>
<dbReference type="InterPro" id="IPR002178">
    <property type="entry name" value="PTS_EIIA_type-2_dom"/>
</dbReference>
<dbReference type="Gene3D" id="3.40.930.10">
    <property type="entry name" value="Mannitol-specific EII, Chain A"/>
    <property type="match status" value="1"/>
</dbReference>
<evidence type="ECO:0000256" key="3">
    <source>
        <dbReference type="ARBA" id="ARBA00022490"/>
    </source>
</evidence>
<evidence type="ECO:0000256" key="5">
    <source>
        <dbReference type="ARBA" id="ARBA00022679"/>
    </source>
</evidence>
<keyword evidence="13" id="KW-1185">Reference proteome</keyword>
<evidence type="ECO:0000256" key="7">
    <source>
        <dbReference type="ARBA" id="ARBA00022777"/>
    </source>
</evidence>
<dbReference type="CDD" id="cd00211">
    <property type="entry name" value="PTS_IIA_fru"/>
    <property type="match status" value="1"/>
</dbReference>
<dbReference type="AlphaFoldDB" id="A0A6L9SFF4"/>
<evidence type="ECO:0000256" key="10">
    <source>
        <dbReference type="ARBA" id="ARBA00042072"/>
    </source>
</evidence>
<evidence type="ECO:0000259" key="11">
    <source>
        <dbReference type="PROSITE" id="PS51094"/>
    </source>
</evidence>
<dbReference type="GO" id="GO:0009401">
    <property type="term" value="P:phosphoenolpyruvate-dependent sugar phosphotransferase system"/>
    <property type="evidence" value="ECO:0007669"/>
    <property type="project" value="UniProtKB-KW"/>
</dbReference>
<comment type="function">
    <text evidence="8">The phosphoenolpyruvate-dependent sugar phosphotransferase system (sugar PTS), a major carbohydrate active transport system, catalyzes the phosphorylation of incoming sugar substrates concomitantly with their translocation across the cell membrane. The enzyme II UlaABC PTS system is involved in ascorbate transport.</text>
</comment>
<reference evidence="12 13" key="1">
    <citation type="submission" date="2020-02" db="EMBL/GenBank/DDBJ databases">
        <authorList>
            <person name="Li X.-J."/>
            <person name="Han X.-M."/>
        </authorList>
    </citation>
    <scope>NUCLEOTIDE SEQUENCE [LARGE SCALE GENOMIC DNA]</scope>
    <source>
        <strain evidence="12 13">CCTCC AB 2017055</strain>
    </source>
</reference>
<proteinExistence type="predicted"/>
<evidence type="ECO:0000256" key="1">
    <source>
        <dbReference type="ARBA" id="ARBA00004496"/>
    </source>
</evidence>
<comment type="subcellular location">
    <subcellularLocation>
        <location evidence="1">Cytoplasm</location>
    </subcellularLocation>
</comment>
<keyword evidence="12" id="KW-0762">Sugar transport</keyword>
<accession>A0A6L9SFF4</accession>
<keyword evidence="5" id="KW-0808">Transferase</keyword>
<dbReference type="PROSITE" id="PS51094">
    <property type="entry name" value="PTS_EIIA_TYPE_2"/>
    <property type="match status" value="1"/>
</dbReference>
<keyword evidence="7" id="KW-0418">Kinase</keyword>
<dbReference type="SUPFAM" id="SSF55804">
    <property type="entry name" value="Phoshotransferase/anion transport protein"/>
    <property type="match status" value="1"/>
</dbReference>
<keyword evidence="6" id="KW-0598">Phosphotransferase system</keyword>
<dbReference type="Pfam" id="PF00359">
    <property type="entry name" value="PTS_EIIA_2"/>
    <property type="match status" value="1"/>
</dbReference>
<organism evidence="12 13">
    <name type="scientific">Phytoactinopolyspora halotolerans</name>
    <dbReference type="NCBI Taxonomy" id="1981512"/>
    <lineage>
        <taxon>Bacteria</taxon>
        <taxon>Bacillati</taxon>
        <taxon>Actinomycetota</taxon>
        <taxon>Actinomycetes</taxon>
        <taxon>Jiangellales</taxon>
        <taxon>Jiangellaceae</taxon>
        <taxon>Phytoactinopolyspora</taxon>
    </lineage>
</organism>
<dbReference type="GO" id="GO:0016301">
    <property type="term" value="F:kinase activity"/>
    <property type="evidence" value="ECO:0007669"/>
    <property type="project" value="UniProtKB-KW"/>
</dbReference>
<evidence type="ECO:0000256" key="8">
    <source>
        <dbReference type="ARBA" id="ARBA00037387"/>
    </source>
</evidence>
<dbReference type="InterPro" id="IPR016152">
    <property type="entry name" value="PTrfase/Anion_transptr"/>
</dbReference>
<dbReference type="EMBL" id="JAAGOA010000026">
    <property type="protein sequence ID" value="NEE03877.1"/>
    <property type="molecule type" value="Genomic_DNA"/>
</dbReference>
<name>A0A6L9SFF4_9ACTN</name>
<sequence length="157" mass="16827">MQADEPRPVGVARPVVEASTAVDVEDWRAAVRAACRPLAAAGAVDDRYAERCIEIAEEHGPYMVLAPGLALAHARPEDGVHRLCLASATLAEPVPFGHADNDPVDLVLAFGSPDDSSHLRLLQAVAEHLLTGLAETLRETPDRERALIVLTDVVQQM</sequence>
<protein>
    <recommendedName>
        <fullName evidence="9">Ascorbate-specific PTS system EIIA component</fullName>
    </recommendedName>
    <alternativeName>
        <fullName evidence="10">Ascorbate-specific phosphotransferase enzyme IIA component</fullName>
    </alternativeName>
</protein>
<comment type="caution">
    <text evidence="12">The sequence shown here is derived from an EMBL/GenBank/DDBJ whole genome shotgun (WGS) entry which is preliminary data.</text>
</comment>
<evidence type="ECO:0000256" key="9">
    <source>
        <dbReference type="ARBA" id="ARBA00041175"/>
    </source>
</evidence>
<evidence type="ECO:0000313" key="13">
    <source>
        <dbReference type="Proteomes" id="UP000475214"/>
    </source>
</evidence>
<keyword evidence="2" id="KW-0813">Transport</keyword>
<evidence type="ECO:0000256" key="4">
    <source>
        <dbReference type="ARBA" id="ARBA00022553"/>
    </source>
</evidence>
<evidence type="ECO:0000313" key="12">
    <source>
        <dbReference type="EMBL" id="NEE03877.1"/>
    </source>
</evidence>
<dbReference type="GO" id="GO:0005737">
    <property type="term" value="C:cytoplasm"/>
    <property type="evidence" value="ECO:0007669"/>
    <property type="project" value="UniProtKB-SubCell"/>
</dbReference>
<gene>
    <name evidence="12" type="ORF">G1H10_27285</name>
</gene>
<dbReference type="InterPro" id="IPR051351">
    <property type="entry name" value="Ascorbate-PTS_EIIA_comp"/>
</dbReference>
<keyword evidence="3" id="KW-0963">Cytoplasm</keyword>
<evidence type="ECO:0000256" key="2">
    <source>
        <dbReference type="ARBA" id="ARBA00022448"/>
    </source>
</evidence>
<evidence type="ECO:0000256" key="6">
    <source>
        <dbReference type="ARBA" id="ARBA00022683"/>
    </source>
</evidence>
<dbReference type="PANTHER" id="PTHR36203:SF1">
    <property type="entry name" value="ASCORBATE-SPECIFIC PTS SYSTEM EIIA COMPONENT"/>
    <property type="match status" value="1"/>
</dbReference>
<feature type="domain" description="PTS EIIA type-2" evidence="11">
    <location>
        <begin position="9"/>
        <end position="157"/>
    </location>
</feature>